<dbReference type="InterPro" id="IPR000719">
    <property type="entry name" value="Prot_kinase_dom"/>
</dbReference>
<dbReference type="GO" id="GO:0004672">
    <property type="term" value="F:protein kinase activity"/>
    <property type="evidence" value="ECO:0007669"/>
    <property type="project" value="InterPro"/>
</dbReference>
<dbReference type="InterPro" id="IPR015661">
    <property type="entry name" value="Bub1/Mad3"/>
</dbReference>
<dbReference type="InParanoid" id="H2YMC5"/>
<evidence type="ECO:0000256" key="3">
    <source>
        <dbReference type="ARBA" id="ARBA00022838"/>
    </source>
</evidence>
<comment type="subcellular location">
    <subcellularLocation>
        <location evidence="1">Chromosome</location>
        <location evidence="1">Centromere</location>
        <location evidence="1">Kinetochore</location>
    </subcellularLocation>
</comment>
<evidence type="ECO:0000256" key="2">
    <source>
        <dbReference type="ARBA" id="ARBA00022454"/>
    </source>
</evidence>
<feature type="domain" description="Protein kinase" evidence="5">
    <location>
        <begin position="1"/>
        <end position="210"/>
    </location>
</feature>
<keyword evidence="3" id="KW-0995">Kinetochore</keyword>
<evidence type="ECO:0000256" key="4">
    <source>
        <dbReference type="ARBA" id="ARBA00023328"/>
    </source>
</evidence>
<evidence type="ECO:0000313" key="6">
    <source>
        <dbReference type="Ensembl" id="ENSCSAVP00000006477.1"/>
    </source>
</evidence>
<dbReference type="SUPFAM" id="SSF56112">
    <property type="entry name" value="Protein kinase-like (PK-like)"/>
    <property type="match status" value="1"/>
</dbReference>
<dbReference type="GO" id="GO:0007094">
    <property type="term" value="P:mitotic spindle assembly checkpoint signaling"/>
    <property type="evidence" value="ECO:0007669"/>
    <property type="project" value="InterPro"/>
</dbReference>
<dbReference type="GeneTree" id="ENSGT00940000167713"/>
<dbReference type="Ensembl" id="ENSCSAVT00000006559.1">
    <property type="protein sequence ID" value="ENSCSAVP00000006477.1"/>
    <property type="gene ID" value="ENSCSAVG00000003874.1"/>
</dbReference>
<dbReference type="GO" id="GO:0005634">
    <property type="term" value="C:nucleus"/>
    <property type="evidence" value="ECO:0007669"/>
    <property type="project" value="TreeGrafter"/>
</dbReference>
<dbReference type="GO" id="GO:0000776">
    <property type="term" value="C:kinetochore"/>
    <property type="evidence" value="ECO:0007669"/>
    <property type="project" value="UniProtKB-KW"/>
</dbReference>
<reference evidence="6" key="3">
    <citation type="submission" date="2025-09" db="UniProtKB">
        <authorList>
            <consortium name="Ensembl"/>
        </authorList>
    </citation>
    <scope>IDENTIFICATION</scope>
</reference>
<keyword evidence="2" id="KW-0158">Chromosome</keyword>
<dbReference type="InterPro" id="IPR011009">
    <property type="entry name" value="Kinase-like_dom_sf"/>
</dbReference>
<dbReference type="GO" id="GO:0032991">
    <property type="term" value="C:protein-containing complex"/>
    <property type="evidence" value="ECO:0007669"/>
    <property type="project" value="UniProtKB-ARBA"/>
</dbReference>
<reference evidence="6" key="2">
    <citation type="submission" date="2025-08" db="UniProtKB">
        <authorList>
            <consortium name="Ensembl"/>
        </authorList>
    </citation>
    <scope>IDENTIFICATION</scope>
</reference>
<dbReference type="PROSITE" id="PS50011">
    <property type="entry name" value="PROTEIN_KINASE_DOM"/>
    <property type="match status" value="1"/>
</dbReference>
<protein>
    <recommendedName>
        <fullName evidence="5">Protein kinase domain-containing protein</fullName>
    </recommendedName>
</protein>
<dbReference type="Pfam" id="PF00069">
    <property type="entry name" value="Pkinase"/>
    <property type="match status" value="1"/>
</dbReference>
<dbReference type="PROSITE" id="PS00108">
    <property type="entry name" value="PROTEIN_KINASE_ST"/>
    <property type="match status" value="1"/>
</dbReference>
<organism evidence="6 7">
    <name type="scientific">Ciona savignyi</name>
    <name type="common">Pacific transparent sea squirt</name>
    <dbReference type="NCBI Taxonomy" id="51511"/>
    <lineage>
        <taxon>Eukaryota</taxon>
        <taxon>Metazoa</taxon>
        <taxon>Chordata</taxon>
        <taxon>Tunicata</taxon>
        <taxon>Ascidiacea</taxon>
        <taxon>Phlebobranchia</taxon>
        <taxon>Cionidae</taxon>
        <taxon>Ciona</taxon>
    </lineage>
</organism>
<accession>H2YMC5</accession>
<dbReference type="GO" id="GO:0051754">
    <property type="term" value="P:meiotic sister chromatid cohesion, centromeric"/>
    <property type="evidence" value="ECO:0007669"/>
    <property type="project" value="TreeGrafter"/>
</dbReference>
<dbReference type="PANTHER" id="PTHR14030:SF4">
    <property type="entry name" value="BUB1 KINASE, ISOFORM A-RELATED"/>
    <property type="match status" value="1"/>
</dbReference>
<dbReference type="eggNOG" id="KOG1166">
    <property type="taxonomic scope" value="Eukaryota"/>
</dbReference>
<dbReference type="InterPro" id="IPR008271">
    <property type="entry name" value="Ser/Thr_kinase_AS"/>
</dbReference>
<keyword evidence="7" id="KW-1185">Reference proteome</keyword>
<evidence type="ECO:0000256" key="1">
    <source>
        <dbReference type="ARBA" id="ARBA00004629"/>
    </source>
</evidence>
<dbReference type="Proteomes" id="UP000007875">
    <property type="component" value="Unassembled WGS sequence"/>
</dbReference>
<dbReference type="PANTHER" id="PTHR14030">
    <property type="entry name" value="MITOTIC CHECKPOINT SERINE/THREONINE-PROTEIN KINASE BUB1"/>
    <property type="match status" value="1"/>
</dbReference>
<evidence type="ECO:0000313" key="7">
    <source>
        <dbReference type="Proteomes" id="UP000007875"/>
    </source>
</evidence>
<keyword evidence="4" id="KW-0137">Centromere</keyword>
<dbReference type="STRING" id="51511.ENSCSAVP00000006477"/>
<proteinExistence type="predicted"/>
<name>H2YMC5_CIOSA</name>
<reference evidence="7" key="1">
    <citation type="submission" date="2003-08" db="EMBL/GenBank/DDBJ databases">
        <authorList>
            <person name="Birren B."/>
            <person name="Nusbaum C."/>
            <person name="Abebe A."/>
            <person name="Abouelleil A."/>
            <person name="Adekoya E."/>
            <person name="Ait-zahra M."/>
            <person name="Allen N."/>
            <person name="Allen T."/>
            <person name="An P."/>
            <person name="Anderson M."/>
            <person name="Anderson S."/>
            <person name="Arachchi H."/>
            <person name="Armbruster J."/>
            <person name="Bachantsang P."/>
            <person name="Baldwin J."/>
            <person name="Barry A."/>
            <person name="Bayul T."/>
            <person name="Blitshsteyn B."/>
            <person name="Bloom T."/>
            <person name="Blye J."/>
            <person name="Boguslavskiy L."/>
            <person name="Borowsky M."/>
            <person name="Boukhgalter B."/>
            <person name="Brunache A."/>
            <person name="Butler J."/>
            <person name="Calixte N."/>
            <person name="Calvo S."/>
            <person name="Camarata J."/>
            <person name="Campo K."/>
            <person name="Chang J."/>
            <person name="Cheshatsang Y."/>
            <person name="Citroen M."/>
            <person name="Collymore A."/>
            <person name="Considine T."/>
            <person name="Cook A."/>
            <person name="Cooke P."/>
            <person name="Corum B."/>
            <person name="Cuomo C."/>
            <person name="David R."/>
            <person name="Dawoe T."/>
            <person name="Degray S."/>
            <person name="Dodge S."/>
            <person name="Dooley K."/>
            <person name="Dorje P."/>
            <person name="Dorjee K."/>
            <person name="Dorris L."/>
            <person name="Duffey N."/>
            <person name="Dupes A."/>
            <person name="Elkins T."/>
            <person name="Engels R."/>
            <person name="Erickson J."/>
            <person name="Farina A."/>
            <person name="Faro S."/>
            <person name="Ferreira P."/>
            <person name="Fischer H."/>
            <person name="Fitzgerald M."/>
            <person name="Foley K."/>
            <person name="Gage D."/>
            <person name="Galagan J."/>
            <person name="Gearin G."/>
            <person name="Gnerre S."/>
            <person name="Gnirke A."/>
            <person name="Goyette A."/>
            <person name="Graham J."/>
            <person name="Grandbois E."/>
            <person name="Gyaltsen K."/>
            <person name="Hafez N."/>
            <person name="Hagopian D."/>
            <person name="Hagos B."/>
            <person name="Hall J."/>
            <person name="Hatcher B."/>
            <person name="Heller A."/>
            <person name="Higgins H."/>
            <person name="Honan T."/>
            <person name="Horn A."/>
            <person name="Houde N."/>
            <person name="Hughes L."/>
            <person name="Hulme W."/>
            <person name="Husby E."/>
            <person name="Iliev I."/>
            <person name="Jaffe D."/>
            <person name="Jones C."/>
            <person name="Kamal M."/>
            <person name="Kamat A."/>
            <person name="Kamvysselis M."/>
            <person name="Karlsson E."/>
            <person name="Kells C."/>
            <person name="Kieu A."/>
            <person name="Kisner P."/>
            <person name="Kodira C."/>
            <person name="Kulbokas E."/>
            <person name="Labutti K."/>
            <person name="Lama D."/>
            <person name="Landers T."/>
            <person name="Leger J."/>
            <person name="Levine S."/>
            <person name="Lewis D."/>
            <person name="Lewis T."/>
            <person name="Lindblad-toh K."/>
            <person name="Liu X."/>
            <person name="Lokyitsang T."/>
            <person name="Lokyitsang Y."/>
            <person name="Lucien O."/>
            <person name="Lui A."/>
            <person name="Ma L.J."/>
            <person name="Mabbitt R."/>
            <person name="Macdonald J."/>
            <person name="Maclean C."/>
            <person name="Major J."/>
            <person name="Manning J."/>
            <person name="Marabella R."/>
            <person name="Maru K."/>
            <person name="Matthews C."/>
            <person name="Mauceli E."/>
            <person name="Mccarthy M."/>
            <person name="Mcdonough S."/>
            <person name="Mcghee T."/>
            <person name="Meldrim J."/>
            <person name="Meneus L."/>
            <person name="Mesirov J."/>
            <person name="Mihalev A."/>
            <person name="Mihova T."/>
            <person name="Mikkelsen T."/>
            <person name="Mlenga V."/>
            <person name="Moru K."/>
            <person name="Mozes J."/>
            <person name="Mulrain L."/>
            <person name="Munson G."/>
            <person name="Naylor J."/>
            <person name="Newes C."/>
            <person name="Nguyen C."/>
            <person name="Nguyen N."/>
            <person name="Nguyen T."/>
            <person name="Nicol R."/>
            <person name="Nielsen C."/>
            <person name="Nizzari M."/>
            <person name="Norbu C."/>
            <person name="Norbu N."/>
            <person name="O'donnell P."/>
            <person name="Okoawo O."/>
            <person name="O'leary S."/>
            <person name="Omotosho B."/>
            <person name="O'neill K."/>
            <person name="Osman S."/>
            <person name="Parker S."/>
            <person name="Perrin D."/>
            <person name="Phunkhang P."/>
            <person name="Piqani B."/>
            <person name="Purcell S."/>
            <person name="Rachupka T."/>
            <person name="Ramasamy U."/>
            <person name="Rameau R."/>
            <person name="Ray V."/>
            <person name="Raymond C."/>
            <person name="Retta R."/>
            <person name="Richardson S."/>
            <person name="Rise C."/>
            <person name="Rodriguez J."/>
            <person name="Rogers J."/>
            <person name="Rogov P."/>
            <person name="Rutman M."/>
            <person name="Schupbach R."/>
            <person name="Seaman C."/>
            <person name="Settipalli S."/>
            <person name="Sharpe T."/>
            <person name="Sheridan J."/>
            <person name="Sherpa N."/>
            <person name="Shi J."/>
            <person name="Smirnov S."/>
            <person name="Smith C."/>
            <person name="Sougnez C."/>
            <person name="Spencer B."/>
            <person name="Stalker J."/>
            <person name="Stange-thomann N."/>
            <person name="Stavropoulos S."/>
            <person name="Stetson K."/>
            <person name="Stone C."/>
            <person name="Stone S."/>
            <person name="Stubbs M."/>
            <person name="Talamas J."/>
            <person name="Tchuinga P."/>
            <person name="Tenzing P."/>
            <person name="Tesfaye S."/>
            <person name="Theodore J."/>
            <person name="Thoulutsang Y."/>
            <person name="Topham K."/>
            <person name="Towey S."/>
            <person name="Tsamla T."/>
            <person name="Tsomo N."/>
            <person name="Vallee D."/>
            <person name="Vassiliev H."/>
            <person name="Venkataraman V."/>
            <person name="Vinson J."/>
            <person name="Vo A."/>
            <person name="Wade C."/>
            <person name="Wang S."/>
            <person name="Wangchuk T."/>
            <person name="Wangdi T."/>
            <person name="Whittaker C."/>
            <person name="Wilkinson J."/>
            <person name="Wu Y."/>
            <person name="Wyman D."/>
            <person name="Yadav S."/>
            <person name="Yang S."/>
            <person name="Yang X."/>
            <person name="Yeager S."/>
            <person name="Yee E."/>
            <person name="Young G."/>
            <person name="Zainoun J."/>
            <person name="Zembeck L."/>
            <person name="Zimmer A."/>
            <person name="Zody M."/>
            <person name="Lander E."/>
        </authorList>
    </citation>
    <scope>NUCLEOTIDE SEQUENCE [LARGE SCALE GENOMIC DNA]</scope>
</reference>
<evidence type="ECO:0000259" key="5">
    <source>
        <dbReference type="PROSITE" id="PS50011"/>
    </source>
</evidence>
<dbReference type="HOGENOM" id="CLU_1348517_0_0_1"/>
<dbReference type="OMA" id="WNYHIDF"/>
<dbReference type="AlphaFoldDB" id="H2YMC5"/>
<sequence>MRPYYMSMIHAAVYTNSSCIVYNYMGNGTLLDFVNTNCHNPIHHTRIAHQILQMVHTLHQINIIHGDVKPDNIMVVSSVKSPLGLIPTLRLIDFGQSIDLAALPPNSAFTYNAGTSGFVCSQMKMNQPWNYHIDFNGIAGTLHVVLHRAYMKTYQNDVGEWVTTKRLPRVCQDRWKKAFHDLLNFPTPSDEWSPSIHDSPLPNLIQLFDV</sequence>
<dbReference type="Gene3D" id="1.10.510.10">
    <property type="entry name" value="Transferase(Phosphotransferase) domain 1"/>
    <property type="match status" value="1"/>
</dbReference>
<dbReference type="GO" id="GO:0005524">
    <property type="term" value="F:ATP binding"/>
    <property type="evidence" value="ECO:0007669"/>
    <property type="project" value="InterPro"/>
</dbReference>